<keyword evidence="3" id="KW-0566">Pantothenate biosynthesis</keyword>
<dbReference type="InterPro" id="IPR051729">
    <property type="entry name" value="Opine/Lysopine_DH"/>
</dbReference>
<comment type="catalytic activity">
    <reaction evidence="4">
        <text>(R)-pantoate + NADP(+) = 2-dehydropantoate + NADPH + H(+)</text>
        <dbReference type="Rhea" id="RHEA:16233"/>
        <dbReference type="ChEBI" id="CHEBI:11561"/>
        <dbReference type="ChEBI" id="CHEBI:15378"/>
        <dbReference type="ChEBI" id="CHEBI:15980"/>
        <dbReference type="ChEBI" id="CHEBI:57783"/>
        <dbReference type="ChEBI" id="CHEBI:58349"/>
        <dbReference type="EC" id="1.1.1.169"/>
    </reaction>
</comment>
<dbReference type="Proteomes" id="UP000322080">
    <property type="component" value="Unassembled WGS sequence"/>
</dbReference>
<dbReference type="AlphaFoldDB" id="A0A5D0RNX1"/>
<evidence type="ECO:0000313" key="10">
    <source>
        <dbReference type="Proteomes" id="UP000322080"/>
    </source>
</evidence>
<keyword evidence="6" id="KW-0472">Membrane</keyword>
<name>A0A5D0RNX1_9RHOB</name>
<dbReference type="PANTHER" id="PTHR38015:SF1">
    <property type="entry name" value="OPINE DEHYDROGENASE DOMAIN-CONTAINING PROTEIN"/>
    <property type="match status" value="1"/>
</dbReference>
<dbReference type="GO" id="GO:0008677">
    <property type="term" value="F:2-dehydropantoate 2-reductase activity"/>
    <property type="evidence" value="ECO:0007669"/>
    <property type="project" value="UniProtKB-EC"/>
</dbReference>
<dbReference type="Gene3D" id="1.10.1040.10">
    <property type="entry name" value="N-(1-d-carboxylethyl)-l-norvaline Dehydrogenase, domain 2"/>
    <property type="match status" value="1"/>
</dbReference>
<evidence type="ECO:0000256" key="5">
    <source>
        <dbReference type="SAM" id="MobiDB-lite"/>
    </source>
</evidence>
<dbReference type="RefSeq" id="WP_148377092.1">
    <property type="nucleotide sequence ID" value="NZ_VSIY01000004.1"/>
</dbReference>
<dbReference type="EMBL" id="VSIY01000004">
    <property type="protein sequence ID" value="TYB82328.1"/>
    <property type="molecule type" value="Genomic_DNA"/>
</dbReference>
<keyword evidence="6" id="KW-0812">Transmembrane</keyword>
<proteinExistence type="predicted"/>
<evidence type="ECO:0000259" key="7">
    <source>
        <dbReference type="Pfam" id="PF02317"/>
    </source>
</evidence>
<comment type="pathway">
    <text evidence="1">Cofactor biosynthesis; (R)-pantothenate biosynthesis; (R)-pantoate from 3-methyl-2-oxobutanoate: step 2/2.</text>
</comment>
<comment type="caution">
    <text evidence="9">The sequence shown here is derived from an EMBL/GenBank/DDBJ whole genome shotgun (WGS) entry which is preliminary data.</text>
</comment>
<gene>
    <name evidence="9" type="ORF">FVF75_06305</name>
</gene>
<evidence type="ECO:0000256" key="3">
    <source>
        <dbReference type="ARBA" id="ARBA00022655"/>
    </source>
</evidence>
<feature type="region of interest" description="Disordered" evidence="5">
    <location>
        <begin position="360"/>
        <end position="383"/>
    </location>
</feature>
<dbReference type="InterPro" id="IPR003421">
    <property type="entry name" value="Opine_DH"/>
</dbReference>
<dbReference type="Pfam" id="PF02558">
    <property type="entry name" value="ApbA"/>
    <property type="match status" value="1"/>
</dbReference>
<dbReference type="GO" id="GO:0015940">
    <property type="term" value="P:pantothenate biosynthetic process"/>
    <property type="evidence" value="ECO:0007669"/>
    <property type="project" value="UniProtKB-KW"/>
</dbReference>
<dbReference type="SUPFAM" id="SSF48179">
    <property type="entry name" value="6-phosphogluconate dehydrogenase C-terminal domain-like"/>
    <property type="match status" value="1"/>
</dbReference>
<keyword evidence="6" id="KW-1133">Transmembrane helix</keyword>
<feature type="domain" description="Ketopantoate reductase N-terminal" evidence="8">
    <location>
        <begin position="9"/>
        <end position="108"/>
    </location>
</feature>
<dbReference type="InterPro" id="IPR008927">
    <property type="entry name" value="6-PGluconate_DH-like_C_sf"/>
</dbReference>
<evidence type="ECO:0000256" key="6">
    <source>
        <dbReference type="SAM" id="Phobius"/>
    </source>
</evidence>
<sequence>MTDDNNLIVGIAGAGSVAFATAARLAERGFQAMLWSPSGSRTKALAAGAELVATGAVEGRSRPLVADSAEALAEKSDVLMIVVPGYGHKAVMDALSPHVRAGQPVIINSHSSLGALYLSDKLARRGVEAPIVAWGTTMVGGRQQPDLTHVHVSTVRKSVDICTVPAHLSDDGLAICQRLFGDRFAVRDGLMAISLSNLNPQNHMGIALGNMTRMERGETWSQGQNVTPNVGRLLEALDRERLAIAEALGLSVRTIFEHFHWSFHVPIASISEMNQQMHANGNGGTGPATADSRYVTEDVPFGLVVTAKLGQMTGRPATLHQAGVDVFSAMYGRDFARENTLLDAIGLDGMTLDELQEAARSGVLPDDPTRTGHGGSRVSGPST</sequence>
<dbReference type="InterPro" id="IPR013328">
    <property type="entry name" value="6PGD_dom2"/>
</dbReference>
<evidence type="ECO:0000313" key="9">
    <source>
        <dbReference type="EMBL" id="TYB82328.1"/>
    </source>
</evidence>
<protein>
    <recommendedName>
        <fullName evidence="2">2-dehydropantoate 2-reductase</fullName>
    </recommendedName>
</protein>
<dbReference type="Gene3D" id="3.40.50.720">
    <property type="entry name" value="NAD(P)-binding Rossmann-like Domain"/>
    <property type="match status" value="1"/>
</dbReference>
<evidence type="ECO:0000259" key="8">
    <source>
        <dbReference type="Pfam" id="PF02558"/>
    </source>
</evidence>
<feature type="domain" description="Opine dehydrogenase" evidence="7">
    <location>
        <begin position="188"/>
        <end position="330"/>
    </location>
</feature>
<evidence type="ECO:0000256" key="1">
    <source>
        <dbReference type="ARBA" id="ARBA00004994"/>
    </source>
</evidence>
<dbReference type="Pfam" id="PF02317">
    <property type="entry name" value="Octopine_DH"/>
    <property type="match status" value="1"/>
</dbReference>
<evidence type="ECO:0000256" key="2">
    <source>
        <dbReference type="ARBA" id="ARBA00019465"/>
    </source>
</evidence>
<dbReference type="InterPro" id="IPR036291">
    <property type="entry name" value="NAD(P)-bd_dom_sf"/>
</dbReference>
<organism evidence="9 10">
    <name type="scientific">Maritimibacter fusiformis</name>
    <dbReference type="NCBI Taxonomy" id="2603819"/>
    <lineage>
        <taxon>Bacteria</taxon>
        <taxon>Pseudomonadati</taxon>
        <taxon>Pseudomonadota</taxon>
        <taxon>Alphaproteobacteria</taxon>
        <taxon>Rhodobacterales</taxon>
        <taxon>Roseobacteraceae</taxon>
        <taxon>Maritimibacter</taxon>
    </lineage>
</organism>
<accession>A0A5D0RNX1</accession>
<keyword evidence="10" id="KW-1185">Reference proteome</keyword>
<evidence type="ECO:0000256" key="4">
    <source>
        <dbReference type="ARBA" id="ARBA00048793"/>
    </source>
</evidence>
<dbReference type="PANTHER" id="PTHR38015">
    <property type="entry name" value="BLR6086 PROTEIN"/>
    <property type="match status" value="1"/>
</dbReference>
<feature type="transmembrane region" description="Helical" evidence="6">
    <location>
        <begin position="6"/>
        <end position="26"/>
    </location>
</feature>
<reference evidence="9 10" key="1">
    <citation type="submission" date="2019-08" db="EMBL/GenBank/DDBJ databases">
        <title>Identification of a novel species of the genus Boseongicola.</title>
        <authorList>
            <person name="Zhang X.-Q."/>
        </authorList>
    </citation>
    <scope>NUCLEOTIDE SEQUENCE [LARGE SCALE GENOMIC DNA]</scope>
    <source>
        <strain evidence="9 10">HY14</strain>
    </source>
</reference>
<dbReference type="InterPro" id="IPR013332">
    <property type="entry name" value="KPR_N"/>
</dbReference>
<dbReference type="SUPFAM" id="SSF51735">
    <property type="entry name" value="NAD(P)-binding Rossmann-fold domains"/>
    <property type="match status" value="1"/>
</dbReference>